<dbReference type="Pfam" id="PF02518">
    <property type="entry name" value="HATPase_c"/>
    <property type="match status" value="1"/>
</dbReference>
<feature type="transmembrane region" description="Helical" evidence="22">
    <location>
        <begin position="12"/>
        <end position="31"/>
    </location>
</feature>
<organism evidence="24 25">
    <name type="scientific">Paenibacillus thermoaerophilus</name>
    <dbReference type="NCBI Taxonomy" id="1215385"/>
    <lineage>
        <taxon>Bacteria</taxon>
        <taxon>Bacillati</taxon>
        <taxon>Bacillota</taxon>
        <taxon>Bacilli</taxon>
        <taxon>Bacillales</taxon>
        <taxon>Paenibacillaceae</taxon>
        <taxon>Paenibacillus</taxon>
    </lineage>
</organism>
<keyword evidence="11" id="KW-0479">Metal-binding</keyword>
<dbReference type="CDD" id="cd16917">
    <property type="entry name" value="HATPase_UhpB-NarQ-NarX-like"/>
    <property type="match status" value="1"/>
</dbReference>
<evidence type="ECO:0000256" key="18">
    <source>
        <dbReference type="ARBA" id="ARBA00023014"/>
    </source>
</evidence>
<keyword evidence="8" id="KW-0597">Phosphoprotein</keyword>
<comment type="subcellular location">
    <subcellularLocation>
        <location evidence="4 21">Cell membrane</location>
        <topology evidence="4 21">Multi-pass membrane protein</topology>
    </subcellularLocation>
    <subcellularLocation>
        <location evidence="3">Cytoplasm</location>
    </subcellularLocation>
</comment>
<keyword evidence="17 21" id="KW-0902">Two-component regulatory system</keyword>
<evidence type="ECO:0000256" key="2">
    <source>
        <dbReference type="ARBA" id="ARBA00001966"/>
    </source>
</evidence>
<name>A0ABW2V5F0_9BACL</name>
<dbReference type="InterPro" id="IPR005467">
    <property type="entry name" value="His_kinase_dom"/>
</dbReference>
<dbReference type="PRINTS" id="PR00344">
    <property type="entry name" value="BCTRLSENSOR"/>
</dbReference>
<keyword evidence="25" id="KW-1185">Reference proteome</keyword>
<keyword evidence="15 22" id="KW-1133">Transmembrane helix</keyword>
<reference evidence="25" key="1">
    <citation type="journal article" date="2019" name="Int. J. Syst. Evol. Microbiol.">
        <title>The Global Catalogue of Microorganisms (GCM) 10K type strain sequencing project: providing services to taxonomists for standard genome sequencing and annotation.</title>
        <authorList>
            <consortium name="The Broad Institute Genomics Platform"/>
            <consortium name="The Broad Institute Genome Sequencing Center for Infectious Disease"/>
            <person name="Wu L."/>
            <person name="Ma J."/>
        </authorList>
    </citation>
    <scope>NUCLEOTIDE SEQUENCE [LARGE SCALE GENOMIC DNA]</scope>
    <source>
        <strain evidence="25">JCM 18657</strain>
    </source>
</reference>
<dbReference type="Gene3D" id="6.10.340.10">
    <property type="match status" value="1"/>
</dbReference>
<evidence type="ECO:0000313" key="25">
    <source>
        <dbReference type="Proteomes" id="UP001596528"/>
    </source>
</evidence>
<feature type="domain" description="Histidine kinase" evidence="23">
    <location>
        <begin position="151"/>
        <end position="347"/>
    </location>
</feature>
<proteinExistence type="predicted"/>
<evidence type="ECO:0000259" key="23">
    <source>
        <dbReference type="PROSITE" id="PS50109"/>
    </source>
</evidence>
<dbReference type="PANTHER" id="PTHR24421">
    <property type="entry name" value="NITRATE/NITRITE SENSOR PROTEIN NARX-RELATED"/>
    <property type="match status" value="1"/>
</dbReference>
<evidence type="ECO:0000256" key="1">
    <source>
        <dbReference type="ARBA" id="ARBA00000085"/>
    </source>
</evidence>
<dbReference type="Pfam" id="PF07730">
    <property type="entry name" value="HisKA_3"/>
    <property type="match status" value="1"/>
</dbReference>
<comment type="cofactor">
    <cofactor evidence="2">
        <name>[4Fe-4S] cluster</name>
        <dbReference type="ChEBI" id="CHEBI:49883"/>
    </cofactor>
</comment>
<evidence type="ECO:0000256" key="16">
    <source>
        <dbReference type="ARBA" id="ARBA00023004"/>
    </source>
</evidence>
<evidence type="ECO:0000256" key="4">
    <source>
        <dbReference type="ARBA" id="ARBA00004651"/>
    </source>
</evidence>
<dbReference type="SMART" id="SM00387">
    <property type="entry name" value="HATPase_c"/>
    <property type="match status" value="1"/>
</dbReference>
<evidence type="ECO:0000256" key="7">
    <source>
        <dbReference type="ARBA" id="ARBA00022490"/>
    </source>
</evidence>
<evidence type="ECO:0000313" key="24">
    <source>
        <dbReference type="EMBL" id="MFC7750021.1"/>
    </source>
</evidence>
<evidence type="ECO:0000256" key="15">
    <source>
        <dbReference type="ARBA" id="ARBA00022989"/>
    </source>
</evidence>
<keyword evidence="13 21" id="KW-0418">Kinase</keyword>
<evidence type="ECO:0000256" key="21">
    <source>
        <dbReference type="PIRNR" id="PIRNR037431"/>
    </source>
</evidence>
<keyword evidence="7" id="KW-0963">Cytoplasm</keyword>
<feature type="transmembrane region" description="Helical" evidence="22">
    <location>
        <begin position="43"/>
        <end position="67"/>
    </location>
</feature>
<dbReference type="Gene3D" id="1.20.5.1930">
    <property type="match status" value="1"/>
</dbReference>
<dbReference type="PROSITE" id="PS50109">
    <property type="entry name" value="HIS_KIN"/>
    <property type="match status" value="1"/>
</dbReference>
<keyword evidence="19 21" id="KW-0472">Membrane</keyword>
<evidence type="ECO:0000256" key="11">
    <source>
        <dbReference type="ARBA" id="ARBA00022723"/>
    </source>
</evidence>
<evidence type="ECO:0000256" key="6">
    <source>
        <dbReference type="ARBA" id="ARBA00022485"/>
    </source>
</evidence>
<keyword evidence="12 21" id="KW-0547">Nucleotide-binding</keyword>
<comment type="caution">
    <text evidence="24">The sequence shown here is derived from an EMBL/GenBank/DDBJ whole genome shotgun (WGS) entry which is preliminary data.</text>
</comment>
<keyword evidence="5 21" id="KW-1003">Cell membrane</keyword>
<evidence type="ECO:0000256" key="9">
    <source>
        <dbReference type="ARBA" id="ARBA00022679"/>
    </source>
</evidence>
<evidence type="ECO:0000256" key="13">
    <source>
        <dbReference type="ARBA" id="ARBA00022777"/>
    </source>
</evidence>
<keyword evidence="6" id="KW-0004">4Fe-4S</keyword>
<keyword evidence="9 21" id="KW-0808">Transferase</keyword>
<evidence type="ECO:0000256" key="10">
    <source>
        <dbReference type="ARBA" id="ARBA00022692"/>
    </source>
</evidence>
<evidence type="ECO:0000256" key="3">
    <source>
        <dbReference type="ARBA" id="ARBA00004496"/>
    </source>
</evidence>
<evidence type="ECO:0000256" key="8">
    <source>
        <dbReference type="ARBA" id="ARBA00022553"/>
    </source>
</evidence>
<dbReference type="PANTHER" id="PTHR24421:SF37">
    <property type="entry name" value="SENSOR HISTIDINE KINASE NARS"/>
    <property type="match status" value="1"/>
</dbReference>
<dbReference type="RefSeq" id="WP_138788296.1">
    <property type="nucleotide sequence ID" value="NZ_JBHTGQ010000018.1"/>
</dbReference>
<evidence type="ECO:0000256" key="22">
    <source>
        <dbReference type="SAM" id="Phobius"/>
    </source>
</evidence>
<dbReference type="InterPro" id="IPR036890">
    <property type="entry name" value="HATPase_C_sf"/>
</dbReference>
<evidence type="ECO:0000256" key="17">
    <source>
        <dbReference type="ARBA" id="ARBA00023012"/>
    </source>
</evidence>
<protein>
    <recommendedName>
        <fullName evidence="21">Sensor histidine kinase</fullName>
        <ecNumber evidence="21">2.7.13.3</ecNumber>
    </recommendedName>
</protein>
<dbReference type="Proteomes" id="UP001596528">
    <property type="component" value="Unassembled WGS sequence"/>
</dbReference>
<dbReference type="SUPFAM" id="SSF55874">
    <property type="entry name" value="ATPase domain of HSP90 chaperone/DNA topoisomerase II/histidine kinase"/>
    <property type="match status" value="1"/>
</dbReference>
<evidence type="ECO:0000256" key="14">
    <source>
        <dbReference type="ARBA" id="ARBA00022840"/>
    </source>
</evidence>
<dbReference type="InterPro" id="IPR004358">
    <property type="entry name" value="Sig_transdc_His_kin-like_C"/>
</dbReference>
<dbReference type="InterPro" id="IPR011712">
    <property type="entry name" value="Sig_transdc_His_kin_sub3_dim/P"/>
</dbReference>
<keyword evidence="14 21" id="KW-0067">ATP-binding</keyword>
<keyword evidence="10 22" id="KW-0812">Transmembrane</keyword>
<dbReference type="GO" id="GO:0016301">
    <property type="term" value="F:kinase activity"/>
    <property type="evidence" value="ECO:0007669"/>
    <property type="project" value="UniProtKB-KW"/>
</dbReference>
<dbReference type="PIRSF" id="PIRSF037431">
    <property type="entry name" value="STHK_LiaS"/>
    <property type="match status" value="1"/>
</dbReference>
<gene>
    <name evidence="24" type="ORF">ACFQWB_08700</name>
</gene>
<dbReference type="InterPro" id="IPR017202">
    <property type="entry name" value="LiaS/VraS"/>
</dbReference>
<comment type="function">
    <text evidence="20">Member of the two-component regulatory system NreB/NreC involved in the control of dissimilatory nitrate/nitrite reduction in response to oxygen. NreB functions as a direct oxygen sensor histidine kinase which is autophosphorylated, in the absence of oxygen, probably at the conserved histidine residue, and transfers its phosphate group probably to a conserved aspartate residue of NreC. NreB/NreC activates the expression of the nitrate (narGHJI) and nitrite (nir) reductase operons, as well as the putative nitrate transporter gene narT.</text>
</comment>
<dbReference type="InterPro" id="IPR050482">
    <property type="entry name" value="Sensor_HK_TwoCompSys"/>
</dbReference>
<keyword evidence="16" id="KW-0408">Iron</keyword>
<evidence type="ECO:0000256" key="19">
    <source>
        <dbReference type="ARBA" id="ARBA00023136"/>
    </source>
</evidence>
<sequence>MRRKLTNWIWRSLRESVVIALFLIAAVLYTLDSFSLIDWPQQWLKAAQAALALIAIGLAVGLAYGLWHSLRVKERLDKLHDLTIAWEKGNLSQSLPADLNGEDEFGQLGNRLQRIGKMWESQVTSLQRLSTHNAELAEKAKLSAIVEERQRLARELHDAVSQQLFAISMTATAVRRGLEKDPVKAARQIALIEEMASVAQSEMRALLLHLRPVHLDGKRLAEALTELMEELRLKVPMEMDWSIEDDLRLPKGIEDHLFRIVQEALSNALRHSKANRLEVSIHTVGDGEVLRLTVRDDGVGFELDDKKWTSYGMMTMRERVSEIGGTIQILTAPGQGTRLDIRVPLHTGAKEETGDDGEQDD</sequence>
<comment type="catalytic activity">
    <reaction evidence="1 21">
        <text>ATP + protein L-histidine = ADP + protein N-phospho-L-histidine.</text>
        <dbReference type="EC" id="2.7.13.3"/>
    </reaction>
</comment>
<dbReference type="EC" id="2.7.13.3" evidence="21"/>
<evidence type="ECO:0000256" key="5">
    <source>
        <dbReference type="ARBA" id="ARBA00022475"/>
    </source>
</evidence>
<dbReference type="EMBL" id="JBHTGQ010000018">
    <property type="protein sequence ID" value="MFC7750021.1"/>
    <property type="molecule type" value="Genomic_DNA"/>
</dbReference>
<dbReference type="InterPro" id="IPR003594">
    <property type="entry name" value="HATPase_dom"/>
</dbReference>
<keyword evidence="18" id="KW-0411">Iron-sulfur</keyword>
<dbReference type="Gene3D" id="3.30.565.10">
    <property type="entry name" value="Histidine kinase-like ATPase, C-terminal domain"/>
    <property type="match status" value="1"/>
</dbReference>
<evidence type="ECO:0000256" key="12">
    <source>
        <dbReference type="ARBA" id="ARBA00022741"/>
    </source>
</evidence>
<accession>A0ABW2V5F0</accession>
<evidence type="ECO:0000256" key="20">
    <source>
        <dbReference type="ARBA" id="ARBA00024827"/>
    </source>
</evidence>